<reference evidence="3" key="1">
    <citation type="submission" date="2022-10" db="EMBL/GenBank/DDBJ databases">
        <title>The WGS of Solirubrobacter ginsenosidimutans DSM 21036.</title>
        <authorList>
            <person name="Jiang Z."/>
        </authorList>
    </citation>
    <scope>NUCLEOTIDE SEQUENCE</scope>
    <source>
        <strain evidence="3">DSM 21036</strain>
    </source>
</reference>
<dbReference type="GO" id="GO:0008168">
    <property type="term" value="F:methyltransferase activity"/>
    <property type="evidence" value="ECO:0007669"/>
    <property type="project" value="UniProtKB-KW"/>
</dbReference>
<dbReference type="SUPFAM" id="SSF53448">
    <property type="entry name" value="Nucleotide-diphospho-sugar transferases"/>
    <property type="match status" value="1"/>
</dbReference>
<organism evidence="3 4">
    <name type="scientific">Solirubrobacter ginsenosidimutans</name>
    <dbReference type="NCBI Taxonomy" id="490573"/>
    <lineage>
        <taxon>Bacteria</taxon>
        <taxon>Bacillati</taxon>
        <taxon>Actinomycetota</taxon>
        <taxon>Thermoleophilia</taxon>
        <taxon>Solirubrobacterales</taxon>
        <taxon>Solirubrobacteraceae</taxon>
        <taxon>Solirubrobacter</taxon>
    </lineage>
</organism>
<proteinExistence type="inferred from homology"/>
<dbReference type="GO" id="GO:0032259">
    <property type="term" value="P:methylation"/>
    <property type="evidence" value="ECO:0007669"/>
    <property type="project" value="UniProtKB-KW"/>
</dbReference>
<dbReference type="Gene3D" id="3.40.50.150">
    <property type="entry name" value="Vaccinia Virus protein VP39"/>
    <property type="match status" value="1"/>
</dbReference>
<comment type="caution">
    <text evidence="3">The sequence shown here is derived from an EMBL/GenBank/DDBJ whole genome shotgun (WGS) entry which is preliminary data.</text>
</comment>
<feature type="domain" description="Glycosyltransferase 2-like" evidence="2">
    <location>
        <begin position="317"/>
        <end position="476"/>
    </location>
</feature>
<keyword evidence="4" id="KW-1185">Reference proteome</keyword>
<dbReference type="Proteomes" id="UP001149140">
    <property type="component" value="Unassembled WGS sequence"/>
</dbReference>
<evidence type="ECO:0000313" key="4">
    <source>
        <dbReference type="Proteomes" id="UP001149140"/>
    </source>
</evidence>
<sequence length="560" mass="61277">MAGCRICSGDLELKVQGDGATVTAAALSPSAHAVGGHGDLLECVECGTVQQPILPQGAELHDLYRDMRDEEYLGEEAGRRATANRLLDLIGEHVPSGRLLDIGCGHGLLLDEARGRGYSTVGLELSREGARYGRETLGLDVREVPLESFSQSRNGDAPGEFDAIVLADVLEHLDDPVAAIDSCARLLRPAGVLCVVTPDPSSLTAKVAGGRWWGYLPAHTVLLPRRTLRELISARGLVISADVPFVRTFAAKRWVTGLAERLGPASGVLMAAAERMPPFPISLSLGDERVILAHRTPVRHPLEPLLHSTNGHAQVHVVLPAYNAVRTIPDVVKEMPAHVADRALLIDDHSPDATSAVAIEHGLDVLRHPTNRGYGGSQKTGYVRALRDGAEVVVMVHADNQYDPSLIAEMAAPILAGEADIVIGSRLLDDRAIAGGMPRWKWVGNRLLTTIENRVFGVRFSEYHTGYRAFSADFLRSIPFLRNSDDFVFDQEIFAQMLARGARVREIPIPTRYFHEASSVDFLTSLRYAFKTLWVLARYRLDRRWALLRRPAAWIAAERG</sequence>
<dbReference type="InterPro" id="IPR050256">
    <property type="entry name" value="Glycosyltransferase_2"/>
</dbReference>
<dbReference type="AlphaFoldDB" id="A0A9X3S1V9"/>
<evidence type="ECO:0000259" key="2">
    <source>
        <dbReference type="Pfam" id="PF00535"/>
    </source>
</evidence>
<evidence type="ECO:0000313" key="3">
    <source>
        <dbReference type="EMBL" id="MDA0160531.1"/>
    </source>
</evidence>
<evidence type="ECO:0000256" key="1">
    <source>
        <dbReference type="ARBA" id="ARBA00006739"/>
    </source>
</evidence>
<dbReference type="PANTHER" id="PTHR48090">
    <property type="entry name" value="UNDECAPRENYL-PHOSPHATE 4-DEOXY-4-FORMAMIDO-L-ARABINOSE TRANSFERASE-RELATED"/>
    <property type="match status" value="1"/>
</dbReference>
<keyword evidence="3" id="KW-0808">Transferase</keyword>
<dbReference type="PANTHER" id="PTHR48090:SF7">
    <property type="entry name" value="RFBJ PROTEIN"/>
    <property type="match status" value="1"/>
</dbReference>
<dbReference type="EMBL" id="JAPDOD010000006">
    <property type="protein sequence ID" value="MDA0160531.1"/>
    <property type="molecule type" value="Genomic_DNA"/>
</dbReference>
<dbReference type="InterPro" id="IPR029063">
    <property type="entry name" value="SAM-dependent_MTases_sf"/>
</dbReference>
<dbReference type="Pfam" id="PF00535">
    <property type="entry name" value="Glycos_transf_2"/>
    <property type="match status" value="1"/>
</dbReference>
<dbReference type="SUPFAM" id="SSF53335">
    <property type="entry name" value="S-adenosyl-L-methionine-dependent methyltransferases"/>
    <property type="match status" value="1"/>
</dbReference>
<dbReference type="InterPro" id="IPR029044">
    <property type="entry name" value="Nucleotide-diphossugar_trans"/>
</dbReference>
<dbReference type="Pfam" id="PF13489">
    <property type="entry name" value="Methyltransf_23"/>
    <property type="match status" value="1"/>
</dbReference>
<dbReference type="CDD" id="cd04179">
    <property type="entry name" value="DPM_DPG-synthase_like"/>
    <property type="match status" value="1"/>
</dbReference>
<dbReference type="Gene3D" id="3.90.550.10">
    <property type="entry name" value="Spore Coat Polysaccharide Biosynthesis Protein SpsA, Chain A"/>
    <property type="match status" value="1"/>
</dbReference>
<gene>
    <name evidence="3" type="ORF">OM076_09670</name>
</gene>
<name>A0A9X3S1V9_9ACTN</name>
<comment type="similarity">
    <text evidence="1">Belongs to the glycosyltransferase 2 family.</text>
</comment>
<dbReference type="CDD" id="cd02440">
    <property type="entry name" value="AdoMet_MTases"/>
    <property type="match status" value="1"/>
</dbReference>
<accession>A0A9X3S1V9</accession>
<protein>
    <submittedName>
        <fullName evidence="3">Methyltransferase domain-containing protein</fullName>
    </submittedName>
</protein>
<dbReference type="RefSeq" id="WP_270039431.1">
    <property type="nucleotide sequence ID" value="NZ_JAPDOD010000006.1"/>
</dbReference>
<keyword evidence="3" id="KW-0489">Methyltransferase</keyword>
<dbReference type="InterPro" id="IPR001173">
    <property type="entry name" value="Glyco_trans_2-like"/>
</dbReference>